<feature type="compositionally biased region" description="Polar residues" evidence="1">
    <location>
        <begin position="155"/>
        <end position="165"/>
    </location>
</feature>
<sequence length="176" mass="19571">MVSSARLFTMILLLSSRLYGCTAILDPSRLRHPEEHRRKPASRLTHTLDTPQLGIHEPSLCHKRMQRLRPISPSFLRHARTSATFARPRCTTPRASPRKGVGTPARRLPTGTYPLPQRRAAAHLEQPERVAGAEEEVGGKWDLIALERWMKPSVASRSLRGSTSGRMLGGAEGTIL</sequence>
<proteinExistence type="predicted"/>
<reference evidence="3 4" key="1">
    <citation type="submission" date="2016-03" db="EMBL/GenBank/DDBJ databases">
        <title>Whole genome sequencing of Grifola frondosa 9006-11.</title>
        <authorList>
            <person name="Min B."/>
            <person name="Park H."/>
            <person name="Kim J.-G."/>
            <person name="Cho H."/>
            <person name="Oh Y.-L."/>
            <person name="Kong W.-S."/>
            <person name="Choi I.-G."/>
        </authorList>
    </citation>
    <scope>NUCLEOTIDE SEQUENCE [LARGE SCALE GENOMIC DNA]</scope>
    <source>
        <strain evidence="3 4">9006-11</strain>
    </source>
</reference>
<accession>A0A1C7M3M5</accession>
<keyword evidence="4" id="KW-1185">Reference proteome</keyword>
<evidence type="ECO:0000256" key="2">
    <source>
        <dbReference type="SAM" id="SignalP"/>
    </source>
</evidence>
<organism evidence="3 4">
    <name type="scientific">Grifola frondosa</name>
    <name type="common">Maitake</name>
    <name type="synonym">Polyporus frondosus</name>
    <dbReference type="NCBI Taxonomy" id="5627"/>
    <lineage>
        <taxon>Eukaryota</taxon>
        <taxon>Fungi</taxon>
        <taxon>Dikarya</taxon>
        <taxon>Basidiomycota</taxon>
        <taxon>Agaricomycotina</taxon>
        <taxon>Agaricomycetes</taxon>
        <taxon>Polyporales</taxon>
        <taxon>Grifolaceae</taxon>
        <taxon>Grifola</taxon>
    </lineage>
</organism>
<dbReference type="EMBL" id="LUGG01000011">
    <property type="protein sequence ID" value="OBZ71505.1"/>
    <property type="molecule type" value="Genomic_DNA"/>
</dbReference>
<feature type="chain" id="PRO_5008888910" evidence="2">
    <location>
        <begin position="24"/>
        <end position="176"/>
    </location>
</feature>
<keyword evidence="2" id="KW-0732">Signal</keyword>
<evidence type="ECO:0000256" key="1">
    <source>
        <dbReference type="SAM" id="MobiDB-lite"/>
    </source>
</evidence>
<protein>
    <submittedName>
        <fullName evidence="3">Uncharacterized protein</fullName>
    </submittedName>
</protein>
<comment type="caution">
    <text evidence="3">The sequence shown here is derived from an EMBL/GenBank/DDBJ whole genome shotgun (WGS) entry which is preliminary data.</text>
</comment>
<name>A0A1C7M3M5_GRIFR</name>
<dbReference type="Proteomes" id="UP000092993">
    <property type="component" value="Unassembled WGS sequence"/>
</dbReference>
<dbReference type="AlphaFoldDB" id="A0A1C7M3M5"/>
<feature type="region of interest" description="Disordered" evidence="1">
    <location>
        <begin position="89"/>
        <end position="113"/>
    </location>
</feature>
<feature type="compositionally biased region" description="Gly residues" evidence="1">
    <location>
        <begin position="167"/>
        <end position="176"/>
    </location>
</feature>
<evidence type="ECO:0000313" key="3">
    <source>
        <dbReference type="EMBL" id="OBZ71505.1"/>
    </source>
</evidence>
<evidence type="ECO:0000313" key="4">
    <source>
        <dbReference type="Proteomes" id="UP000092993"/>
    </source>
</evidence>
<feature type="signal peptide" evidence="2">
    <location>
        <begin position="1"/>
        <end position="23"/>
    </location>
</feature>
<feature type="region of interest" description="Disordered" evidence="1">
    <location>
        <begin position="155"/>
        <end position="176"/>
    </location>
</feature>
<gene>
    <name evidence="3" type="ORF">A0H81_08649</name>
</gene>